<gene>
    <name evidence="1" type="ORF">M9Y10_008691</name>
</gene>
<evidence type="ECO:0000313" key="2">
    <source>
        <dbReference type="Proteomes" id="UP001470230"/>
    </source>
</evidence>
<sequence length="116" mass="13445">MYLRNCTFRNVKLKKCQTSILTATNVSEEPKNIIPLIAGYEGYKTNLFAINKTFNEIPVFKGNKQLLYDMTKSKIISDDDHKIDIYPIIIKDHKKLGPITNKTLSMSLHQIMKRKK</sequence>
<accession>A0ABR2IZ25</accession>
<comment type="caution">
    <text evidence="1">The sequence shown here is derived from an EMBL/GenBank/DDBJ whole genome shotgun (WGS) entry which is preliminary data.</text>
</comment>
<dbReference type="Proteomes" id="UP001470230">
    <property type="component" value="Unassembled WGS sequence"/>
</dbReference>
<evidence type="ECO:0000313" key="1">
    <source>
        <dbReference type="EMBL" id="KAK8870804.1"/>
    </source>
</evidence>
<reference evidence="1 2" key="1">
    <citation type="submission" date="2024-04" db="EMBL/GenBank/DDBJ databases">
        <title>Tritrichomonas musculus Genome.</title>
        <authorList>
            <person name="Alves-Ferreira E."/>
            <person name="Grigg M."/>
            <person name="Lorenzi H."/>
            <person name="Galac M."/>
        </authorList>
    </citation>
    <scope>NUCLEOTIDE SEQUENCE [LARGE SCALE GENOMIC DNA]</scope>
    <source>
        <strain evidence="1 2">EAF2021</strain>
    </source>
</reference>
<proteinExistence type="predicted"/>
<keyword evidence="2" id="KW-1185">Reference proteome</keyword>
<organism evidence="1 2">
    <name type="scientific">Tritrichomonas musculus</name>
    <dbReference type="NCBI Taxonomy" id="1915356"/>
    <lineage>
        <taxon>Eukaryota</taxon>
        <taxon>Metamonada</taxon>
        <taxon>Parabasalia</taxon>
        <taxon>Tritrichomonadida</taxon>
        <taxon>Tritrichomonadidae</taxon>
        <taxon>Tritrichomonas</taxon>
    </lineage>
</organism>
<name>A0ABR2IZ25_9EUKA</name>
<protein>
    <submittedName>
        <fullName evidence="1">Uncharacterized protein</fullName>
    </submittedName>
</protein>
<dbReference type="EMBL" id="JAPFFF010000014">
    <property type="protein sequence ID" value="KAK8870804.1"/>
    <property type="molecule type" value="Genomic_DNA"/>
</dbReference>